<dbReference type="InterPro" id="IPR003586">
    <property type="entry name" value="Hint_dom_C"/>
</dbReference>
<dbReference type="PROSITE" id="PS50817">
    <property type="entry name" value="INTEIN_N_TER"/>
    <property type="match status" value="1"/>
</dbReference>
<dbReference type="PANTHER" id="PTHR11889">
    <property type="entry name" value="HEDGEHOG"/>
    <property type="match status" value="1"/>
</dbReference>
<gene>
    <name evidence="5" type="ORF">Fcan01_01591</name>
</gene>
<dbReference type="STRING" id="158441.A0A226F227"/>
<dbReference type="SUPFAM" id="SSF51294">
    <property type="entry name" value="Hedgehog/intein (Hint) domain"/>
    <property type="match status" value="1"/>
</dbReference>
<protein>
    <submittedName>
        <fullName evidence="5">Desert hedgehog protein A</fullName>
    </submittedName>
</protein>
<dbReference type="PRINTS" id="PR00632">
    <property type="entry name" value="SONICHHOG"/>
</dbReference>
<reference evidence="5 6" key="1">
    <citation type="submission" date="2015-12" db="EMBL/GenBank/DDBJ databases">
        <title>The genome of Folsomia candida.</title>
        <authorList>
            <person name="Faddeeva A."/>
            <person name="Derks M.F."/>
            <person name="Anvar Y."/>
            <person name="Smit S."/>
            <person name="Van Straalen N."/>
            <person name="Roelofs D."/>
        </authorList>
    </citation>
    <scope>NUCLEOTIDE SEQUENCE [LARGE SCALE GENOMIC DNA]</scope>
    <source>
        <strain evidence="5 6">VU population</strain>
        <tissue evidence="5">Whole body</tissue>
    </source>
</reference>
<comment type="caution">
    <text evidence="5">The sequence shown here is derived from an EMBL/GenBank/DDBJ whole genome shotgun (WGS) entry which is preliminary data.</text>
</comment>
<evidence type="ECO:0000259" key="4">
    <source>
        <dbReference type="SMART" id="SM00306"/>
    </source>
</evidence>
<dbReference type="CDD" id="cd00081">
    <property type="entry name" value="Hint"/>
    <property type="match status" value="1"/>
</dbReference>
<dbReference type="InterPro" id="IPR006141">
    <property type="entry name" value="Intein_N"/>
</dbReference>
<evidence type="ECO:0000259" key="3">
    <source>
        <dbReference type="SMART" id="SM00305"/>
    </source>
</evidence>
<dbReference type="Proteomes" id="UP000198287">
    <property type="component" value="Unassembled WGS sequence"/>
</dbReference>
<dbReference type="NCBIfam" id="TIGR01445">
    <property type="entry name" value="intein_Nterm"/>
    <property type="match status" value="1"/>
</dbReference>
<dbReference type="SMART" id="SM00305">
    <property type="entry name" value="HintC"/>
    <property type="match status" value="1"/>
</dbReference>
<dbReference type="InterPro" id="IPR003587">
    <property type="entry name" value="Hint_dom_N"/>
</dbReference>
<dbReference type="GO" id="GO:0007267">
    <property type="term" value="P:cell-cell signaling"/>
    <property type="evidence" value="ECO:0007669"/>
    <property type="project" value="InterPro"/>
</dbReference>
<dbReference type="PANTHER" id="PTHR11889:SF31">
    <property type="entry name" value="PROTEIN HEDGEHOG"/>
    <property type="match status" value="1"/>
</dbReference>
<evidence type="ECO:0000256" key="1">
    <source>
        <dbReference type="ARBA" id="ARBA00022473"/>
    </source>
</evidence>
<dbReference type="InterPro" id="IPR001767">
    <property type="entry name" value="Hedgehog_Hint"/>
</dbReference>
<dbReference type="SMART" id="SM00306">
    <property type="entry name" value="HintN"/>
    <property type="match status" value="1"/>
</dbReference>
<dbReference type="GO" id="GO:0016540">
    <property type="term" value="P:protein autoprocessing"/>
    <property type="evidence" value="ECO:0007669"/>
    <property type="project" value="InterPro"/>
</dbReference>
<evidence type="ECO:0000256" key="2">
    <source>
        <dbReference type="ARBA" id="ARBA00022729"/>
    </source>
</evidence>
<dbReference type="InterPro" id="IPR036844">
    <property type="entry name" value="Hint_dom_sf"/>
</dbReference>
<keyword evidence="6" id="KW-1185">Reference proteome</keyword>
<dbReference type="GO" id="GO:0016539">
    <property type="term" value="P:intein-mediated protein splicing"/>
    <property type="evidence" value="ECO:0007669"/>
    <property type="project" value="InterPro"/>
</dbReference>
<organism evidence="5 6">
    <name type="scientific">Folsomia candida</name>
    <name type="common">Springtail</name>
    <dbReference type="NCBI Taxonomy" id="158441"/>
    <lineage>
        <taxon>Eukaryota</taxon>
        <taxon>Metazoa</taxon>
        <taxon>Ecdysozoa</taxon>
        <taxon>Arthropoda</taxon>
        <taxon>Hexapoda</taxon>
        <taxon>Collembola</taxon>
        <taxon>Entomobryomorpha</taxon>
        <taxon>Isotomoidea</taxon>
        <taxon>Isotomidae</taxon>
        <taxon>Proisotominae</taxon>
        <taxon>Folsomia</taxon>
    </lineage>
</organism>
<dbReference type="OrthoDB" id="5212at2759"/>
<feature type="domain" description="Hint" evidence="4">
    <location>
        <begin position="5"/>
        <end position="101"/>
    </location>
</feature>
<accession>A0A226F227</accession>
<evidence type="ECO:0000313" key="6">
    <source>
        <dbReference type="Proteomes" id="UP000198287"/>
    </source>
</evidence>
<feature type="domain" description="Hint" evidence="3">
    <location>
        <begin position="104"/>
        <end position="148"/>
    </location>
</feature>
<dbReference type="AlphaFoldDB" id="A0A226F227"/>
<name>A0A226F227_FOLCA</name>
<dbReference type="EMBL" id="LNIX01000001">
    <property type="protein sequence ID" value="OXA63487.1"/>
    <property type="molecule type" value="Genomic_DNA"/>
</dbReference>
<keyword evidence="2" id="KW-0732">Signal</keyword>
<evidence type="ECO:0000313" key="5">
    <source>
        <dbReference type="EMBL" id="OXA63487.1"/>
    </source>
</evidence>
<dbReference type="GO" id="GO:0048731">
    <property type="term" value="P:system development"/>
    <property type="evidence" value="ECO:0007669"/>
    <property type="project" value="UniProtKB-ARBA"/>
</dbReference>
<dbReference type="Gene3D" id="2.170.16.10">
    <property type="entry name" value="Hedgehog/Intein (Hint) domain"/>
    <property type="match status" value="1"/>
</dbReference>
<dbReference type="InterPro" id="IPR001657">
    <property type="entry name" value="Hedgehog"/>
</dbReference>
<keyword evidence="1" id="KW-0217">Developmental protein</keyword>
<proteinExistence type="predicted"/>
<dbReference type="InterPro" id="IPR050387">
    <property type="entry name" value="Hedgehog_Signaling"/>
</dbReference>
<dbReference type="Pfam" id="PF01079">
    <property type="entry name" value="Hint"/>
    <property type="match status" value="1"/>
</dbReference>
<sequence length="200" mass="22123">MAVPCCCFPGSTIVTTNHGVRRLDQLVSGDKVLTSSDKKGQGLKWTKLYTWAHREADRVAEFVILKMSNGKEVQITADHLLFVAGKKGRVAKKAADKLYHMNTSGSLELLDVVEISLEAFTGVYAPLTMTGHFIANGFLVACYSNISDFEVAHVSMAPLRTWYKLFESGQEVEKEGIHGYAKNLMKVRDLLPQSVQISVN</sequence>